<sequence>MLLHGYSIAIERSRALGQPVNFLVEVSPDGLVALTPIAEGTVASEHGDPESRASDFSRSDPLAAARERGRLRAAEILAGEEMVSADVFATLLGTTRVTVNTKRQGGLLLGLDGAKRGFRFPLWQLDADGVPYAQISALHERLGGPWAVYRFLMQPHGELGGLTGLEALKRGKSLAVIDAAESVTRGSH</sequence>
<dbReference type="OrthoDB" id="8401347at2"/>
<evidence type="ECO:0000313" key="2">
    <source>
        <dbReference type="Proteomes" id="UP000234479"/>
    </source>
</evidence>
<name>A0A2N5DGB0_9CAUL</name>
<comment type="caution">
    <text evidence="1">The sequence shown here is derived from an EMBL/GenBank/DDBJ whole genome shotgun (WGS) entry which is preliminary data.</text>
</comment>
<proteinExistence type="predicted"/>
<reference evidence="1 2" key="1">
    <citation type="submission" date="2017-12" db="EMBL/GenBank/DDBJ databases">
        <title>The genome sequence of Caulobacter sp. 410.</title>
        <authorList>
            <person name="Gao J."/>
            <person name="Mao X."/>
            <person name="Sun J."/>
        </authorList>
    </citation>
    <scope>NUCLEOTIDE SEQUENCE [LARGE SCALE GENOMIC DNA]</scope>
    <source>
        <strain evidence="1 2">410</strain>
    </source>
</reference>
<dbReference type="EMBL" id="PJRS01000022">
    <property type="protein sequence ID" value="PLR25092.1"/>
    <property type="molecule type" value="Genomic_DNA"/>
</dbReference>
<gene>
    <name evidence="1" type="ORF">SGCZBJ_12720</name>
</gene>
<organism evidence="1 2">
    <name type="scientific">Caulobacter zeae</name>
    <dbReference type="NCBI Taxonomy" id="2055137"/>
    <lineage>
        <taxon>Bacteria</taxon>
        <taxon>Pseudomonadati</taxon>
        <taxon>Pseudomonadota</taxon>
        <taxon>Alphaproteobacteria</taxon>
        <taxon>Caulobacterales</taxon>
        <taxon>Caulobacteraceae</taxon>
        <taxon>Caulobacter</taxon>
    </lineage>
</organism>
<accession>A0A2N5DGB0</accession>
<keyword evidence="2" id="KW-1185">Reference proteome</keyword>
<dbReference type="AlphaFoldDB" id="A0A2N5DGB0"/>
<dbReference type="Proteomes" id="UP000234479">
    <property type="component" value="Unassembled WGS sequence"/>
</dbReference>
<protein>
    <submittedName>
        <fullName evidence="1">XRE family transcriptional regulator</fullName>
    </submittedName>
</protein>
<evidence type="ECO:0000313" key="1">
    <source>
        <dbReference type="EMBL" id="PLR25092.1"/>
    </source>
</evidence>